<reference evidence="2 3" key="1">
    <citation type="submission" date="2018-06" db="EMBL/GenBank/DDBJ databases">
        <title>Complete genome of Desulfovibrio marinus P48SEP.</title>
        <authorList>
            <person name="Crispim J.S."/>
            <person name="Vidigal P.M.P."/>
            <person name="Silva L.C.F."/>
            <person name="Araujo L.C."/>
            <person name="Laguardia C.N."/>
            <person name="Dias R.S."/>
            <person name="Sousa M.P."/>
            <person name="Paula S.O."/>
            <person name="Silva C."/>
        </authorList>
    </citation>
    <scope>NUCLEOTIDE SEQUENCE [LARGE SCALE GENOMIC DNA]</scope>
    <source>
        <strain evidence="2 3">P48SEP</strain>
    </source>
</reference>
<dbReference type="RefSeq" id="WP_144234190.1">
    <property type="nucleotide sequence ID" value="NZ_CP039543.1"/>
</dbReference>
<dbReference type="OrthoDB" id="5471202at2"/>
<dbReference type="Proteomes" id="UP000503251">
    <property type="component" value="Chromosome"/>
</dbReference>
<keyword evidence="4" id="KW-1185">Reference proteome</keyword>
<protein>
    <submittedName>
        <fullName evidence="2">Uncharacterized protein</fullName>
    </submittedName>
</protein>
<proteinExistence type="predicted"/>
<organism evidence="2 3">
    <name type="scientific">Oceanidesulfovibrio marinus</name>
    <dbReference type="NCBI Taxonomy" id="370038"/>
    <lineage>
        <taxon>Bacteria</taxon>
        <taxon>Pseudomonadati</taxon>
        <taxon>Thermodesulfobacteriota</taxon>
        <taxon>Desulfovibrionia</taxon>
        <taxon>Desulfovibrionales</taxon>
        <taxon>Desulfovibrionaceae</taxon>
        <taxon>Oceanidesulfovibrio</taxon>
    </lineage>
</organism>
<gene>
    <name evidence="2" type="ORF">DQK91_04130</name>
    <name evidence="1" type="ORF">E8L03_14310</name>
</gene>
<dbReference type="EMBL" id="QMIF01000002">
    <property type="protein sequence ID" value="TVM35854.1"/>
    <property type="molecule type" value="Genomic_DNA"/>
</dbReference>
<name>A0A6P1ZL79_9BACT</name>
<dbReference type="Proteomes" id="UP000434052">
    <property type="component" value="Unassembled WGS sequence"/>
</dbReference>
<accession>A0A6P1ZL79</accession>
<evidence type="ECO:0000313" key="4">
    <source>
        <dbReference type="Proteomes" id="UP000503251"/>
    </source>
</evidence>
<evidence type="ECO:0000313" key="3">
    <source>
        <dbReference type="Proteomes" id="UP000434052"/>
    </source>
</evidence>
<evidence type="ECO:0000313" key="1">
    <source>
        <dbReference type="EMBL" id="QJT10028.1"/>
    </source>
</evidence>
<sequence length="139" mass="16229">MNTKTTPLTKLYDEKKQFLGVLLSPEFWEEAKSVIQPLLDKQDEAQESEAPEPIGDWKMLLDYWDFQYPPDTRVECEACGNTTEDWTKPEGKTFRLKAANLGGLVNFQCMNCRARVIKRHFKDHYRFECHPYAPAKVKP</sequence>
<dbReference type="EMBL" id="CP039543">
    <property type="protein sequence ID" value="QJT10028.1"/>
    <property type="molecule type" value="Genomic_DNA"/>
</dbReference>
<dbReference type="AlphaFoldDB" id="A0A6P1ZL79"/>
<reference evidence="1 4" key="2">
    <citation type="submission" date="2019-04" db="EMBL/GenBank/DDBJ databases">
        <title>Isolation and culture of sulfate reducing bacteria from the cold seep of the South China Sea.</title>
        <authorList>
            <person name="Sun C."/>
            <person name="Liu R."/>
        </authorList>
    </citation>
    <scope>NUCLEOTIDE SEQUENCE [LARGE SCALE GENOMIC DNA]</scope>
    <source>
        <strain evidence="1 4">CS1</strain>
    </source>
</reference>
<evidence type="ECO:0000313" key="2">
    <source>
        <dbReference type="EMBL" id="TVM35854.1"/>
    </source>
</evidence>